<name>A0ABR9TJL3_9FLAO</name>
<feature type="transmembrane region" description="Helical" evidence="1">
    <location>
        <begin position="54"/>
        <end position="84"/>
    </location>
</feature>
<protein>
    <submittedName>
        <fullName evidence="2">Uncharacterized protein</fullName>
    </submittedName>
</protein>
<evidence type="ECO:0000313" key="2">
    <source>
        <dbReference type="EMBL" id="MBE8725546.1"/>
    </source>
</evidence>
<keyword evidence="1" id="KW-0812">Transmembrane</keyword>
<keyword evidence="1" id="KW-0472">Membrane</keyword>
<gene>
    <name evidence="2" type="ORF">C4F50_11360</name>
</gene>
<dbReference type="Proteomes" id="UP000640614">
    <property type="component" value="Unassembled WGS sequence"/>
</dbReference>
<keyword evidence="3" id="KW-1185">Reference proteome</keyword>
<evidence type="ECO:0000313" key="3">
    <source>
        <dbReference type="Proteomes" id="UP000640614"/>
    </source>
</evidence>
<keyword evidence="1" id="KW-1133">Transmembrane helix</keyword>
<organism evidence="2 3">
    <name type="scientific">Flavobacterium hungaricum</name>
    <dbReference type="NCBI Taxonomy" id="2082725"/>
    <lineage>
        <taxon>Bacteria</taxon>
        <taxon>Pseudomonadati</taxon>
        <taxon>Bacteroidota</taxon>
        <taxon>Flavobacteriia</taxon>
        <taxon>Flavobacteriales</taxon>
        <taxon>Flavobacteriaceae</taxon>
        <taxon>Flavobacterium</taxon>
    </lineage>
</organism>
<accession>A0ABR9TJL3</accession>
<comment type="caution">
    <text evidence="2">The sequence shown here is derived from an EMBL/GenBank/DDBJ whole genome shotgun (WGS) entry which is preliminary data.</text>
</comment>
<reference evidence="2 3" key="1">
    <citation type="submission" date="2018-07" db="EMBL/GenBank/DDBJ databases">
        <title>Genome assembly of strain KB82.</title>
        <authorList>
            <person name="Kukolya J."/>
            <person name="Horvath B."/>
            <person name="Nagy I."/>
            <person name="Toth A."/>
        </authorList>
    </citation>
    <scope>NUCLEOTIDE SEQUENCE [LARGE SCALE GENOMIC DNA]</scope>
    <source>
        <strain evidence="2 3">Kb82</strain>
    </source>
</reference>
<feature type="transmembrane region" description="Helical" evidence="1">
    <location>
        <begin position="13"/>
        <end position="33"/>
    </location>
</feature>
<dbReference type="RefSeq" id="WP_194138751.1">
    <property type="nucleotide sequence ID" value="NZ_PRDM01000002.1"/>
</dbReference>
<proteinExistence type="predicted"/>
<evidence type="ECO:0000256" key="1">
    <source>
        <dbReference type="SAM" id="Phobius"/>
    </source>
</evidence>
<dbReference type="EMBL" id="PRDM01000002">
    <property type="protein sequence ID" value="MBE8725546.1"/>
    <property type="molecule type" value="Genomic_DNA"/>
</dbReference>
<sequence length="85" mass="10020">MIIALHGGFTLELLYSLVGGFIAAIAFVVYVHYRVSKTEYYREEYVYFSEGRKLLIYFGFLIVILCFAYLLFWIFTFIFAGLIFK</sequence>